<feature type="compositionally biased region" description="Basic residues" evidence="1">
    <location>
        <begin position="149"/>
        <end position="158"/>
    </location>
</feature>
<feature type="region of interest" description="Disordered" evidence="1">
    <location>
        <begin position="86"/>
        <end position="158"/>
    </location>
</feature>
<dbReference type="AlphaFoldDB" id="A0A5N5Q7E0"/>
<evidence type="ECO:0000256" key="1">
    <source>
        <dbReference type="SAM" id="MobiDB-lite"/>
    </source>
</evidence>
<comment type="caution">
    <text evidence="2">The sequence shown here is derived from an EMBL/GenBank/DDBJ whole genome shotgun (WGS) entry which is preliminary data.</text>
</comment>
<organism evidence="2 3">
    <name type="scientific">Ceratobasidium theobromae</name>
    <dbReference type="NCBI Taxonomy" id="1582974"/>
    <lineage>
        <taxon>Eukaryota</taxon>
        <taxon>Fungi</taxon>
        <taxon>Dikarya</taxon>
        <taxon>Basidiomycota</taxon>
        <taxon>Agaricomycotina</taxon>
        <taxon>Agaricomycetes</taxon>
        <taxon>Cantharellales</taxon>
        <taxon>Ceratobasidiaceae</taxon>
        <taxon>Ceratobasidium</taxon>
    </lineage>
</organism>
<proteinExistence type="predicted"/>
<dbReference type="OrthoDB" id="5569250at2759"/>
<accession>A0A5N5Q7E0</accession>
<dbReference type="EMBL" id="SSOP01001175">
    <property type="protein sequence ID" value="KAB5587361.1"/>
    <property type="molecule type" value="Genomic_DNA"/>
</dbReference>
<gene>
    <name evidence="2" type="ORF">CTheo_9204</name>
</gene>
<evidence type="ECO:0000313" key="2">
    <source>
        <dbReference type="EMBL" id="KAB5587361.1"/>
    </source>
</evidence>
<keyword evidence="3" id="KW-1185">Reference proteome</keyword>
<evidence type="ECO:0000313" key="3">
    <source>
        <dbReference type="Proteomes" id="UP000383932"/>
    </source>
</evidence>
<dbReference type="Proteomes" id="UP000383932">
    <property type="component" value="Unassembled WGS sequence"/>
</dbReference>
<reference evidence="2 3" key="1">
    <citation type="journal article" date="2019" name="Fungal Biol. Biotechnol.">
        <title>Draft genome sequence of fastidious pathogen Ceratobasidium theobromae, which causes vascular-streak dieback in Theobroma cacao.</title>
        <authorList>
            <person name="Ali S.S."/>
            <person name="Asman A."/>
            <person name="Shao J."/>
            <person name="Firmansyah A.P."/>
            <person name="Susilo A.W."/>
            <person name="Rosmana A."/>
            <person name="McMahon P."/>
            <person name="Junaid M."/>
            <person name="Guest D."/>
            <person name="Kheng T.Y."/>
            <person name="Meinhardt L.W."/>
            <person name="Bailey B.A."/>
        </authorList>
    </citation>
    <scope>NUCLEOTIDE SEQUENCE [LARGE SCALE GENOMIC DNA]</scope>
    <source>
        <strain evidence="2 3">CT2</strain>
    </source>
</reference>
<feature type="region of interest" description="Disordered" evidence="1">
    <location>
        <begin position="1"/>
        <end position="20"/>
    </location>
</feature>
<name>A0A5N5Q7E0_9AGAM</name>
<feature type="compositionally biased region" description="Polar residues" evidence="1">
    <location>
        <begin position="86"/>
        <end position="114"/>
    </location>
</feature>
<sequence>MNSHIPGPAEPDLRSSLTSSHPETWRNILHRDLESMAPMISQMHGCIWPEWTLRDKLDPEHAHEALMRLLLAEIVRIVDIPLSIGTRSLPRTSTPASSHLSATTSSRAANSQLQGPPKKPPPVLDAPGPSSSKKRNVSELGDEDATNPTRRRSARLAARRAQTPLDELIQRILALTWENRKFARKIENLSEDNSTTDPCIMTEVACD</sequence>
<protein>
    <submittedName>
        <fullName evidence="2">Uncharacterized protein</fullName>
    </submittedName>
</protein>